<evidence type="ECO:0000259" key="8">
    <source>
        <dbReference type="PROSITE" id="PS50113"/>
    </source>
</evidence>
<evidence type="ECO:0000256" key="4">
    <source>
        <dbReference type="PROSITE-ProRule" id="PRU00169"/>
    </source>
</evidence>
<name>A0A5S5BIZ9_STUST</name>
<dbReference type="OrthoDB" id="6973808at2"/>
<evidence type="ECO:0000256" key="5">
    <source>
        <dbReference type="SAM" id="Coils"/>
    </source>
</evidence>
<feature type="coiled-coil region" evidence="5">
    <location>
        <begin position="282"/>
        <end position="316"/>
    </location>
</feature>
<dbReference type="PROSITE" id="PS50113">
    <property type="entry name" value="PAC"/>
    <property type="match status" value="1"/>
</dbReference>
<dbReference type="EMBL" id="VNHQ01000009">
    <property type="protein sequence ID" value="TYP67021.1"/>
    <property type="molecule type" value="Genomic_DNA"/>
</dbReference>
<comment type="caution">
    <text evidence="9">The sequence shown here is derived from an EMBL/GenBank/DDBJ whole genome shotgun (WGS) entry which is preliminary data.</text>
</comment>
<feature type="domain" description="PAC" evidence="8">
    <location>
        <begin position="228"/>
        <end position="280"/>
    </location>
</feature>
<evidence type="ECO:0000256" key="3">
    <source>
        <dbReference type="ARBA" id="ARBA00022553"/>
    </source>
</evidence>
<sequence length="702" mass="76486">MTADISSEARRLLIGTGCGVDFSHLIQLLDEEGYEIAFCSSGSFFQHLDHRVGAVIATDRFLSSAMASGGAIAEPSDKADIPFILISDTRSESRDDFIAIKERLPVWLTDLVILEQPVTPAALLSTVAMAWRSRLRQFEIADRLVELAEQQATLERLVEHLPVGICLIDVNGTTVLSNPTYERYVPNRRIPSADTQHAERWVGMDSEGQLIPRNRFAGARALRGETVEGADFRYYPDEGPELWTRVNAVPLYDSQRKIKGAALVVIDINAEKQNEEMLRRFNDDLEYQVKARTRALEEALEKLTQESQERARTEEQLRQSMKMDAVGQLTGGIAHDFNNMLTGVIGALDLMRLRIGRQQYGDLDRYMTAAHTSASRAAALTQRLLAFSRRQSLEARATSVNPLILSLGDLLKRTMTERIKLELQLDDNAGLALVDPNQLENALLNLCINARDAMPDGGTLAIVTSRADVDEADAIRLGGNKGCYVSIRVSDTGVGISESVLGKIFEPFFTTKPLGQGTGLGLSMVYGFVQQSSGFVSVTSEEGAGTSITLYIPLAQTSAVEKASTVAPVDFTCGKGQTILVVEDDDSVRLLLAAALGDFGYQVHLAEDGQQALSLLDGLHALDLLITDVGLPGLNGRQLAEIIQQKRPDLPVLFISGYAENAAIRSEFLGVGMSMMTKPFTLEHLADTVSAAFEAQAAPGAV</sequence>
<dbReference type="CDD" id="cd00130">
    <property type="entry name" value="PAS"/>
    <property type="match status" value="1"/>
</dbReference>
<dbReference type="SMART" id="SM00388">
    <property type="entry name" value="HisKA"/>
    <property type="match status" value="1"/>
</dbReference>
<dbReference type="SUPFAM" id="SSF55785">
    <property type="entry name" value="PYP-like sensor domain (PAS domain)"/>
    <property type="match status" value="1"/>
</dbReference>
<dbReference type="InterPro" id="IPR004358">
    <property type="entry name" value="Sig_transdc_His_kin-like_C"/>
</dbReference>
<dbReference type="InterPro" id="IPR000700">
    <property type="entry name" value="PAS-assoc_C"/>
</dbReference>
<dbReference type="InterPro" id="IPR005467">
    <property type="entry name" value="His_kinase_dom"/>
</dbReference>
<feature type="modified residue" description="4-aspartylphosphate" evidence="4">
    <location>
        <position position="628"/>
    </location>
</feature>
<organism evidence="9 10">
    <name type="scientific">Stutzerimonas stutzeri</name>
    <name type="common">Pseudomonas stutzeri</name>
    <dbReference type="NCBI Taxonomy" id="316"/>
    <lineage>
        <taxon>Bacteria</taxon>
        <taxon>Pseudomonadati</taxon>
        <taxon>Pseudomonadota</taxon>
        <taxon>Gammaproteobacteria</taxon>
        <taxon>Pseudomonadales</taxon>
        <taxon>Pseudomonadaceae</taxon>
        <taxon>Stutzerimonas</taxon>
    </lineage>
</organism>
<proteinExistence type="predicted"/>
<protein>
    <recommendedName>
        <fullName evidence="2">histidine kinase</fullName>
        <ecNumber evidence="2">2.7.13.3</ecNumber>
    </recommendedName>
</protein>
<dbReference type="PROSITE" id="PS50109">
    <property type="entry name" value="HIS_KIN"/>
    <property type="match status" value="1"/>
</dbReference>
<keyword evidence="3 4" id="KW-0597">Phosphoprotein</keyword>
<dbReference type="EC" id="2.7.13.3" evidence="2"/>
<dbReference type="InterPro" id="IPR003594">
    <property type="entry name" value="HATPase_dom"/>
</dbReference>
<feature type="domain" description="Histidine kinase" evidence="6">
    <location>
        <begin position="332"/>
        <end position="556"/>
    </location>
</feature>
<dbReference type="SUPFAM" id="SSF55874">
    <property type="entry name" value="ATPase domain of HSP90 chaperone/DNA topoisomerase II/histidine kinase"/>
    <property type="match status" value="1"/>
</dbReference>
<comment type="catalytic activity">
    <reaction evidence="1">
        <text>ATP + protein L-histidine = ADP + protein N-phospho-L-histidine.</text>
        <dbReference type="EC" id="2.7.13.3"/>
    </reaction>
</comment>
<dbReference type="InterPro" id="IPR036097">
    <property type="entry name" value="HisK_dim/P_sf"/>
</dbReference>
<dbReference type="GO" id="GO:0000155">
    <property type="term" value="F:phosphorelay sensor kinase activity"/>
    <property type="evidence" value="ECO:0007669"/>
    <property type="project" value="InterPro"/>
</dbReference>
<dbReference type="SUPFAM" id="SSF52172">
    <property type="entry name" value="CheY-like"/>
    <property type="match status" value="1"/>
</dbReference>
<dbReference type="SMART" id="SM00387">
    <property type="entry name" value="HATPase_c"/>
    <property type="match status" value="1"/>
</dbReference>
<evidence type="ECO:0000256" key="1">
    <source>
        <dbReference type="ARBA" id="ARBA00000085"/>
    </source>
</evidence>
<dbReference type="Pfam" id="PF02518">
    <property type="entry name" value="HATPase_c"/>
    <property type="match status" value="1"/>
</dbReference>
<dbReference type="PANTHER" id="PTHR43065:SF42">
    <property type="entry name" value="TWO-COMPONENT SENSOR PPRA"/>
    <property type="match status" value="1"/>
</dbReference>
<evidence type="ECO:0000313" key="10">
    <source>
        <dbReference type="Proteomes" id="UP000324282"/>
    </source>
</evidence>
<evidence type="ECO:0000256" key="2">
    <source>
        <dbReference type="ARBA" id="ARBA00012438"/>
    </source>
</evidence>
<dbReference type="PANTHER" id="PTHR43065">
    <property type="entry name" value="SENSOR HISTIDINE KINASE"/>
    <property type="match status" value="1"/>
</dbReference>
<evidence type="ECO:0000259" key="7">
    <source>
        <dbReference type="PROSITE" id="PS50110"/>
    </source>
</evidence>
<keyword evidence="5" id="KW-0175">Coiled coil</keyword>
<dbReference type="SMART" id="SM00448">
    <property type="entry name" value="REC"/>
    <property type="match status" value="1"/>
</dbReference>
<dbReference type="InterPro" id="IPR001789">
    <property type="entry name" value="Sig_transdc_resp-reg_receiver"/>
</dbReference>
<dbReference type="InterPro" id="IPR000014">
    <property type="entry name" value="PAS"/>
</dbReference>
<evidence type="ECO:0000259" key="6">
    <source>
        <dbReference type="PROSITE" id="PS50109"/>
    </source>
</evidence>
<dbReference type="PROSITE" id="PS50110">
    <property type="entry name" value="RESPONSE_REGULATORY"/>
    <property type="match status" value="1"/>
</dbReference>
<dbReference type="PRINTS" id="PR00344">
    <property type="entry name" value="BCTRLSENSOR"/>
</dbReference>
<evidence type="ECO:0000313" key="9">
    <source>
        <dbReference type="EMBL" id="TYP67021.1"/>
    </source>
</evidence>
<dbReference type="AlphaFoldDB" id="A0A5S5BIZ9"/>
<reference evidence="9 10" key="1">
    <citation type="submission" date="2019-07" db="EMBL/GenBank/DDBJ databases">
        <title>Deep subsurface shale carbon reservoir microbial communities from Ohio and West Virginia, USA.</title>
        <authorList>
            <person name="Wrighton K."/>
        </authorList>
    </citation>
    <scope>NUCLEOTIDE SEQUENCE [LARGE SCALE GENOMIC DNA]</scope>
    <source>
        <strain evidence="9 10">NP_8Ht</strain>
    </source>
</reference>
<feature type="domain" description="Response regulatory" evidence="7">
    <location>
        <begin position="578"/>
        <end position="693"/>
    </location>
</feature>
<dbReference type="RefSeq" id="WP_148923787.1">
    <property type="nucleotide sequence ID" value="NZ_VNHQ01000009.1"/>
</dbReference>
<dbReference type="SUPFAM" id="SSF47384">
    <property type="entry name" value="Homodimeric domain of signal transducing histidine kinase"/>
    <property type="match status" value="1"/>
</dbReference>
<dbReference type="Gene3D" id="3.30.450.20">
    <property type="entry name" value="PAS domain"/>
    <property type="match status" value="1"/>
</dbReference>
<dbReference type="CDD" id="cd00082">
    <property type="entry name" value="HisKA"/>
    <property type="match status" value="1"/>
</dbReference>
<gene>
    <name evidence="9" type="ORF">A9A72_11927</name>
</gene>
<dbReference type="Pfam" id="PF00072">
    <property type="entry name" value="Response_reg"/>
    <property type="match status" value="1"/>
</dbReference>
<accession>A0A5S5BIZ9</accession>
<dbReference type="Proteomes" id="UP000324282">
    <property type="component" value="Unassembled WGS sequence"/>
</dbReference>
<dbReference type="InterPro" id="IPR003661">
    <property type="entry name" value="HisK_dim/P_dom"/>
</dbReference>
<dbReference type="Pfam" id="PF00512">
    <property type="entry name" value="HisKA"/>
    <property type="match status" value="1"/>
</dbReference>
<dbReference type="InterPro" id="IPR036890">
    <property type="entry name" value="HATPase_C_sf"/>
</dbReference>
<dbReference type="InterPro" id="IPR035965">
    <property type="entry name" value="PAS-like_dom_sf"/>
</dbReference>
<dbReference type="Gene3D" id="3.40.50.2300">
    <property type="match status" value="1"/>
</dbReference>
<dbReference type="InterPro" id="IPR011006">
    <property type="entry name" value="CheY-like_superfamily"/>
</dbReference>
<dbReference type="Gene3D" id="1.10.287.130">
    <property type="match status" value="1"/>
</dbReference>
<dbReference type="Gene3D" id="3.30.565.10">
    <property type="entry name" value="Histidine kinase-like ATPase, C-terminal domain"/>
    <property type="match status" value="1"/>
</dbReference>